<name>M2C7Q4_TREDN</name>
<dbReference type="RefSeq" id="WP_002689071.1">
    <property type="nucleotide sequence ID" value="NZ_CM001794.1"/>
</dbReference>
<proteinExistence type="predicted"/>
<dbReference type="InterPro" id="IPR010982">
    <property type="entry name" value="Lambda_DNA-bd_dom_sf"/>
</dbReference>
<dbReference type="AlphaFoldDB" id="M2C7Q4"/>
<gene>
    <name evidence="1" type="ORF">HMPREF9725_01695</name>
</gene>
<evidence type="ECO:0000313" key="1">
    <source>
        <dbReference type="EMBL" id="EMB29668.1"/>
    </source>
</evidence>
<dbReference type="SUPFAM" id="SSF47413">
    <property type="entry name" value="lambda repressor-like DNA-binding domains"/>
    <property type="match status" value="1"/>
</dbReference>
<dbReference type="InterPro" id="IPR001387">
    <property type="entry name" value="Cro/C1-type_HTH"/>
</dbReference>
<dbReference type="GO" id="GO:0003677">
    <property type="term" value="F:DNA binding"/>
    <property type="evidence" value="ECO:0007669"/>
    <property type="project" value="InterPro"/>
</dbReference>
<protein>
    <recommendedName>
        <fullName evidence="2">HTH cro/C1-type domain-containing protein</fullName>
    </recommendedName>
</protein>
<comment type="caution">
    <text evidence="1">The sequence shown here is derived from an EMBL/GenBank/DDBJ whole genome shotgun (WGS) entry which is preliminary data.</text>
</comment>
<dbReference type="HOGENOM" id="CLU_066192_25_1_12"/>
<dbReference type="Gene3D" id="1.10.260.40">
    <property type="entry name" value="lambda repressor-like DNA-binding domains"/>
    <property type="match status" value="1"/>
</dbReference>
<reference evidence="1" key="1">
    <citation type="submission" date="2012-01" db="EMBL/GenBank/DDBJ databases">
        <title>The Genome Sequence of Treponema denticola H1-T.</title>
        <authorList>
            <consortium name="The Broad Institute Genome Sequencing Platform"/>
            <person name="Earl A."/>
            <person name="Ward D."/>
            <person name="Feldgarden M."/>
            <person name="Gevers D."/>
            <person name="Blanton J.M."/>
            <person name="Fenno C.J."/>
            <person name="Baranova O.V."/>
            <person name="Mathney J."/>
            <person name="Dewhirst F.E."/>
            <person name="Izard J."/>
            <person name="Young S.K."/>
            <person name="Zeng Q."/>
            <person name="Gargeya S."/>
            <person name="Fitzgerald M."/>
            <person name="Haas B."/>
            <person name="Abouelleil A."/>
            <person name="Alvarado L."/>
            <person name="Arachchi H.M."/>
            <person name="Berlin A."/>
            <person name="Chapman S.B."/>
            <person name="Gearin G."/>
            <person name="Goldberg J."/>
            <person name="Griggs A."/>
            <person name="Gujja S."/>
            <person name="Hansen M."/>
            <person name="Heiman D."/>
            <person name="Howarth C."/>
            <person name="Larimer J."/>
            <person name="Lui A."/>
            <person name="MacDonald P.J.P."/>
            <person name="McCowen C."/>
            <person name="Montmayeur A."/>
            <person name="Murphy C."/>
            <person name="Neiman D."/>
            <person name="Pearson M."/>
            <person name="Priest M."/>
            <person name="Roberts A."/>
            <person name="Saif S."/>
            <person name="Shea T."/>
            <person name="Sisk P."/>
            <person name="Stolte C."/>
            <person name="Sykes S."/>
            <person name="Wortman J."/>
            <person name="Nusbaum C."/>
            <person name="Birren B."/>
        </authorList>
    </citation>
    <scope>NUCLEOTIDE SEQUENCE [LARGE SCALE GENOMIC DNA]</scope>
    <source>
        <strain evidence="1">H1-T</strain>
    </source>
</reference>
<dbReference type="Proteomes" id="UP000011708">
    <property type="component" value="Chromosome"/>
</dbReference>
<accession>M2C7Q4</accession>
<evidence type="ECO:0008006" key="2">
    <source>
        <dbReference type="Google" id="ProtNLM"/>
    </source>
</evidence>
<dbReference type="CDD" id="cd00093">
    <property type="entry name" value="HTH_XRE"/>
    <property type="match status" value="1"/>
</dbReference>
<organism evidence="1">
    <name type="scientific">Treponema denticola H1-T</name>
    <dbReference type="NCBI Taxonomy" id="999431"/>
    <lineage>
        <taxon>Bacteria</taxon>
        <taxon>Pseudomonadati</taxon>
        <taxon>Spirochaetota</taxon>
        <taxon>Spirochaetia</taxon>
        <taxon>Spirochaetales</taxon>
        <taxon>Treponemataceae</taxon>
        <taxon>Treponema</taxon>
    </lineage>
</organism>
<dbReference type="EMBL" id="AGDW01000019">
    <property type="protein sequence ID" value="EMB29668.1"/>
    <property type="molecule type" value="Genomic_DNA"/>
</dbReference>
<dbReference type="PATRIC" id="fig|999431.4.peg.1749"/>
<sequence>MNTSVFWDNIKTLIKRSNTTQRGLALKCGFSSRSIETWIASNQLPDVFQAYTIAQNLGVPLESLVSDEKSDFKPSINRIRGLLKDIEKELDNI</sequence>